<gene>
    <name evidence="1" type="ORF">MC378_09645</name>
</gene>
<dbReference type="RefSeq" id="WP_242178553.1">
    <property type="nucleotide sequence ID" value="NZ_JAKQYM010000006.1"/>
</dbReference>
<name>A0A9X1VNN7_9FLAO</name>
<keyword evidence="2" id="KW-1185">Reference proteome</keyword>
<reference evidence="1" key="1">
    <citation type="submission" date="2022-02" db="EMBL/GenBank/DDBJ databases">
        <title>Polaribacter sp. MSW13, isolated from seawater.</title>
        <authorList>
            <person name="Kristyanto S."/>
            <person name="Jung J."/>
            <person name="Jeon C.O."/>
        </authorList>
    </citation>
    <scope>NUCLEOTIDE SEQUENCE</scope>
    <source>
        <strain evidence="1">MSW13</strain>
    </source>
</reference>
<evidence type="ECO:0000313" key="2">
    <source>
        <dbReference type="Proteomes" id="UP001139369"/>
    </source>
</evidence>
<comment type="caution">
    <text evidence="1">The sequence shown here is derived from an EMBL/GenBank/DDBJ whole genome shotgun (WGS) entry which is preliminary data.</text>
</comment>
<proteinExistence type="predicted"/>
<dbReference type="PROSITE" id="PS51257">
    <property type="entry name" value="PROKAR_LIPOPROTEIN"/>
    <property type="match status" value="1"/>
</dbReference>
<accession>A0A9X1VNN7</accession>
<dbReference type="EMBL" id="JAKQYM010000006">
    <property type="protein sequence ID" value="MCI2229428.1"/>
    <property type="molecule type" value="Genomic_DNA"/>
</dbReference>
<evidence type="ECO:0000313" key="1">
    <source>
        <dbReference type="EMBL" id="MCI2229428.1"/>
    </source>
</evidence>
<dbReference type="AlphaFoldDB" id="A0A9X1VNN7"/>
<protein>
    <submittedName>
        <fullName evidence="1">Uncharacterized protein</fullName>
    </submittedName>
</protein>
<organism evidence="1 2">
    <name type="scientific">Polaribacter marinus</name>
    <dbReference type="NCBI Taxonomy" id="2916838"/>
    <lineage>
        <taxon>Bacteria</taxon>
        <taxon>Pseudomonadati</taxon>
        <taxon>Bacteroidota</taxon>
        <taxon>Flavobacteriia</taxon>
        <taxon>Flavobacteriales</taxon>
        <taxon>Flavobacteriaceae</taxon>
    </lineage>
</organism>
<dbReference type="Proteomes" id="UP001139369">
    <property type="component" value="Unassembled WGS sequence"/>
</dbReference>
<sequence length="144" mass="17049">MRKVSLLSYGFFLFIILQSCSKEYPKDFKKGVFKTNTSSNTIKYLYRNFDYQYMYSQTNLSGNKLSKITWKTSGYEIETINKTSKFDSLMQTVILDKYEGDSSFTETIFTDKIDLKFTTTWVKTRKYPDLTWDEILMKNGIKLK</sequence>